<dbReference type="Gene3D" id="3.30.530.20">
    <property type="match status" value="1"/>
</dbReference>
<dbReference type="PANTHER" id="PTHR46121">
    <property type="entry name" value="STEROIDOGENIC ACUTE REGULATORY PROTEIN-LIKE"/>
    <property type="match status" value="1"/>
</dbReference>
<dbReference type="SUPFAM" id="SSF55961">
    <property type="entry name" value="Bet v1-like"/>
    <property type="match status" value="1"/>
</dbReference>
<evidence type="ECO:0000256" key="2">
    <source>
        <dbReference type="ARBA" id="ARBA00022692"/>
    </source>
</evidence>
<feature type="transmembrane region" description="Helical" evidence="5">
    <location>
        <begin position="123"/>
        <end position="140"/>
    </location>
</feature>
<proteinExistence type="predicted"/>
<feature type="region of interest" description="Disordered" evidence="4">
    <location>
        <begin position="188"/>
        <end position="225"/>
    </location>
</feature>
<evidence type="ECO:0000313" key="7">
    <source>
        <dbReference type="EMBL" id="CAD7453473.1"/>
    </source>
</evidence>
<organism evidence="7">
    <name type="scientific">Timema tahoe</name>
    <dbReference type="NCBI Taxonomy" id="61484"/>
    <lineage>
        <taxon>Eukaryota</taxon>
        <taxon>Metazoa</taxon>
        <taxon>Ecdysozoa</taxon>
        <taxon>Arthropoda</taxon>
        <taxon>Hexapoda</taxon>
        <taxon>Insecta</taxon>
        <taxon>Pterygota</taxon>
        <taxon>Neoptera</taxon>
        <taxon>Polyneoptera</taxon>
        <taxon>Phasmatodea</taxon>
        <taxon>Timematodea</taxon>
        <taxon>Timematoidea</taxon>
        <taxon>Timematidae</taxon>
        <taxon>Timema</taxon>
    </lineage>
</organism>
<dbReference type="InterPro" id="IPR019498">
    <property type="entry name" value="MENTAL"/>
</dbReference>
<protein>
    <recommendedName>
        <fullName evidence="6">START domain-containing protein</fullName>
    </recommendedName>
</protein>
<keyword evidence="2 5" id="KW-0812">Transmembrane</keyword>
<dbReference type="GO" id="GO:0005765">
    <property type="term" value="C:lysosomal membrane"/>
    <property type="evidence" value="ECO:0007669"/>
    <property type="project" value="TreeGrafter"/>
</dbReference>
<feature type="transmembrane region" description="Helical" evidence="5">
    <location>
        <begin position="65"/>
        <end position="90"/>
    </location>
</feature>
<feature type="transmembrane region" description="Helical" evidence="5">
    <location>
        <begin position="96"/>
        <end position="116"/>
    </location>
</feature>
<dbReference type="SMART" id="SM00234">
    <property type="entry name" value="START"/>
    <property type="match status" value="1"/>
</dbReference>
<dbReference type="AlphaFoldDB" id="A0A7R9FGZ9"/>
<reference evidence="7" key="1">
    <citation type="submission" date="2020-11" db="EMBL/GenBank/DDBJ databases">
        <authorList>
            <person name="Tran Van P."/>
        </authorList>
    </citation>
    <scope>NUCLEOTIDE SEQUENCE</scope>
</reference>
<comment type="subcellular location">
    <subcellularLocation>
        <location evidence="1">Membrane</location>
        <topology evidence="1">Multi-pass membrane protein</topology>
    </subcellularLocation>
</comment>
<keyword evidence="5" id="KW-1133">Transmembrane helix</keyword>
<dbReference type="InterPro" id="IPR023393">
    <property type="entry name" value="START-like_dom_sf"/>
</dbReference>
<gene>
    <name evidence="7" type="ORF">TTEB3V08_LOCUS1611</name>
</gene>
<dbReference type="PROSITE" id="PS50848">
    <property type="entry name" value="START"/>
    <property type="match status" value="1"/>
</dbReference>
<feature type="compositionally biased region" description="Basic and acidic residues" evidence="4">
    <location>
        <begin position="206"/>
        <end position="218"/>
    </location>
</feature>
<dbReference type="GO" id="GO:0008289">
    <property type="term" value="F:lipid binding"/>
    <property type="evidence" value="ECO:0007669"/>
    <property type="project" value="InterPro"/>
</dbReference>
<dbReference type="PANTHER" id="PTHR46121:SF4">
    <property type="entry name" value="STEROIDOGENIC ACUTE REGULATORY PROTEIN-LIKE"/>
    <property type="match status" value="1"/>
</dbReference>
<accession>A0A7R9FGZ9</accession>
<evidence type="ECO:0000256" key="1">
    <source>
        <dbReference type="ARBA" id="ARBA00004141"/>
    </source>
</evidence>
<evidence type="ECO:0000256" key="3">
    <source>
        <dbReference type="ARBA" id="ARBA00023136"/>
    </source>
</evidence>
<feature type="domain" description="START" evidence="6">
    <location>
        <begin position="247"/>
        <end position="431"/>
    </location>
</feature>
<dbReference type="Pfam" id="PF01852">
    <property type="entry name" value="START"/>
    <property type="match status" value="1"/>
</dbReference>
<dbReference type="GO" id="GO:0005789">
    <property type="term" value="C:endoplasmic reticulum membrane"/>
    <property type="evidence" value="ECO:0007669"/>
    <property type="project" value="TreeGrafter"/>
</dbReference>
<evidence type="ECO:0000256" key="4">
    <source>
        <dbReference type="SAM" id="MobiDB-lite"/>
    </source>
</evidence>
<dbReference type="EMBL" id="OE000343">
    <property type="protein sequence ID" value="CAD7453473.1"/>
    <property type="molecule type" value="Genomic_DNA"/>
</dbReference>
<evidence type="ECO:0000256" key="5">
    <source>
        <dbReference type="SAM" id="Phobius"/>
    </source>
</evidence>
<sequence>MSAADHEIRAAAESLLNSSSSFHQRPSPTQLSHNMSINTRPDYLLPADLITGSRQSGRMSVVRRFFCLLVTFDLLFTSLMWLIALMMAAISRFTVLLLFYGVLSINHWCVIAWSIASQPVFQVLLILVSFIISWGEAWFLDFRVLPQEQQANDFLQASPLYAESERAPLLRNYLQGLTRHEDYNESVGNFYSPMDSPEGSEDERDPSDHKGEGIDHNKPLLSQEDQYRQDGIEALEVSWRMLNSADWKLEKQTQQGDTIHSKQLTKSRKIFKLTSPIDLPPKTLFAEIYHKIENVPSWNPTLKESRIIQVIDGHTDISYQVAAEGAGGIVSSRDFVNLRCWGMKGDCYVAAGVSVLHPDVPPCTNYIRGENGPTCWVFRPVAGHSDQCIVEWLLNTNLRGWIPQYVLDPALMAAMINYIVYLRKYLVQLQKEGTI</sequence>
<dbReference type="InterPro" id="IPR002913">
    <property type="entry name" value="START_lipid-bd_dom"/>
</dbReference>
<keyword evidence="3 5" id="KW-0472">Membrane</keyword>
<name>A0A7R9FGZ9_9NEOP</name>
<dbReference type="GO" id="GO:0031902">
    <property type="term" value="C:late endosome membrane"/>
    <property type="evidence" value="ECO:0007669"/>
    <property type="project" value="TreeGrafter"/>
</dbReference>
<dbReference type="Pfam" id="PF10457">
    <property type="entry name" value="MENTAL"/>
    <property type="match status" value="1"/>
</dbReference>
<dbReference type="PRINTS" id="PR00978">
    <property type="entry name" value="STARPROTEIN"/>
</dbReference>
<dbReference type="InterPro" id="IPR000799">
    <property type="entry name" value="StAR-like"/>
</dbReference>
<dbReference type="InterPro" id="IPR051869">
    <property type="entry name" value="STARD3"/>
</dbReference>
<dbReference type="GO" id="GO:0140284">
    <property type="term" value="C:endoplasmic reticulum-endosome membrane contact site"/>
    <property type="evidence" value="ECO:0007669"/>
    <property type="project" value="TreeGrafter"/>
</dbReference>
<dbReference type="GO" id="GO:0099044">
    <property type="term" value="P:vesicle tethering to endoplasmic reticulum"/>
    <property type="evidence" value="ECO:0007669"/>
    <property type="project" value="TreeGrafter"/>
</dbReference>
<evidence type="ECO:0000259" key="6">
    <source>
        <dbReference type="PROSITE" id="PS50848"/>
    </source>
</evidence>